<dbReference type="Gene3D" id="3.40.50.1820">
    <property type="entry name" value="alpha/beta hydrolase"/>
    <property type="match status" value="1"/>
</dbReference>
<accession>A0A0A1MD92</accession>
<dbReference type="Proteomes" id="UP000040453">
    <property type="component" value="Unassembled WGS sequence"/>
</dbReference>
<dbReference type="PRINTS" id="PR00111">
    <property type="entry name" value="ABHYDROLASE"/>
</dbReference>
<proteinExistence type="predicted"/>
<dbReference type="InterPro" id="IPR000073">
    <property type="entry name" value="AB_hydrolase_1"/>
</dbReference>
<dbReference type="InterPro" id="IPR050266">
    <property type="entry name" value="AB_hydrolase_sf"/>
</dbReference>
<name>A0A0A1MD92_9BACI</name>
<organism evidence="2 3">
    <name type="scientific">Oceanobacillus oncorhynchi</name>
    <dbReference type="NCBI Taxonomy" id="545501"/>
    <lineage>
        <taxon>Bacteria</taxon>
        <taxon>Bacillati</taxon>
        <taxon>Bacillota</taxon>
        <taxon>Bacilli</taxon>
        <taxon>Bacillales</taxon>
        <taxon>Bacillaceae</taxon>
        <taxon>Oceanobacillus</taxon>
    </lineage>
</organism>
<keyword evidence="2" id="KW-0378">Hydrolase</keyword>
<dbReference type="SUPFAM" id="SSF53474">
    <property type="entry name" value="alpha/beta-Hydrolases"/>
    <property type="match status" value="1"/>
</dbReference>
<dbReference type="GO" id="GO:0046464">
    <property type="term" value="P:acylglycerol catabolic process"/>
    <property type="evidence" value="ECO:0007669"/>
    <property type="project" value="TreeGrafter"/>
</dbReference>
<evidence type="ECO:0000259" key="1">
    <source>
        <dbReference type="Pfam" id="PF00561"/>
    </source>
</evidence>
<dbReference type="PANTHER" id="PTHR43798">
    <property type="entry name" value="MONOACYLGLYCEROL LIPASE"/>
    <property type="match status" value="1"/>
</dbReference>
<dbReference type="GO" id="GO:0016020">
    <property type="term" value="C:membrane"/>
    <property type="evidence" value="ECO:0007669"/>
    <property type="project" value="TreeGrafter"/>
</dbReference>
<evidence type="ECO:0000313" key="3">
    <source>
        <dbReference type="Proteomes" id="UP000040453"/>
    </source>
</evidence>
<keyword evidence="3" id="KW-1185">Reference proteome</keyword>
<dbReference type="STRING" id="545501.BN997_03196"/>
<dbReference type="PANTHER" id="PTHR43798:SF5">
    <property type="entry name" value="MONOACYLGLYCEROL LIPASE ABHD6"/>
    <property type="match status" value="1"/>
</dbReference>
<dbReference type="GO" id="GO:0047372">
    <property type="term" value="F:monoacylglycerol lipase activity"/>
    <property type="evidence" value="ECO:0007669"/>
    <property type="project" value="TreeGrafter"/>
</dbReference>
<protein>
    <submittedName>
        <fullName evidence="2">Soluble epoxide hydrolase</fullName>
    </submittedName>
</protein>
<evidence type="ECO:0000313" key="2">
    <source>
        <dbReference type="EMBL" id="CEI83290.1"/>
    </source>
</evidence>
<dbReference type="AlphaFoldDB" id="A0A0A1MD92"/>
<dbReference type="EMBL" id="CDGG01000001">
    <property type="protein sequence ID" value="CEI83290.1"/>
    <property type="molecule type" value="Genomic_DNA"/>
</dbReference>
<gene>
    <name evidence="2" type="ORF">BN997_03196</name>
</gene>
<dbReference type="Pfam" id="PF00561">
    <property type="entry name" value="Abhydrolase_1"/>
    <property type="match status" value="1"/>
</dbReference>
<dbReference type="InterPro" id="IPR029058">
    <property type="entry name" value="AB_hydrolase_fold"/>
</dbReference>
<sequence>MKFIDMNGKKIEILSKRNGKPAILILAGMGSPFYEWEEIISALEENSQIIMFHRPGLGESEFTNTKKSTENVTKEIIQILEKLNITEPVVLIGHSYGGLCAQHLSKIYPNKIRGLLLLVMLV</sequence>
<reference evidence="2 3" key="1">
    <citation type="submission" date="2014-11" db="EMBL/GenBank/DDBJ databases">
        <authorList>
            <person name="Urmite Genomes Urmite Genomes"/>
        </authorList>
    </citation>
    <scope>NUCLEOTIDE SEQUENCE [LARGE SCALE GENOMIC DNA]</scope>
    <source>
        <strain evidence="2 3">Oc5</strain>
    </source>
</reference>
<feature type="domain" description="AB hydrolase-1" evidence="1">
    <location>
        <begin position="21"/>
        <end position="118"/>
    </location>
</feature>